<dbReference type="AlphaFoldDB" id="A0A7Y4KUW3"/>
<evidence type="ECO:0000259" key="1">
    <source>
        <dbReference type="Pfam" id="PF00149"/>
    </source>
</evidence>
<accession>A0A7Y4KUW3</accession>
<keyword evidence="3" id="KW-1185">Reference proteome</keyword>
<dbReference type="Proteomes" id="UP000563426">
    <property type="component" value="Unassembled WGS sequence"/>
</dbReference>
<dbReference type="EMBL" id="JABFJV010000475">
    <property type="protein sequence ID" value="NOK39424.1"/>
    <property type="molecule type" value="Genomic_DNA"/>
</dbReference>
<dbReference type="PANTHER" id="PTHR42850">
    <property type="entry name" value="METALLOPHOSPHOESTERASE"/>
    <property type="match status" value="1"/>
</dbReference>
<dbReference type="SUPFAM" id="SSF56300">
    <property type="entry name" value="Metallo-dependent phosphatases"/>
    <property type="match status" value="1"/>
</dbReference>
<dbReference type="InterPro" id="IPR029052">
    <property type="entry name" value="Metallo-depent_PP-like"/>
</dbReference>
<reference evidence="2 3" key="1">
    <citation type="submission" date="2020-05" db="EMBL/GenBank/DDBJ databases">
        <authorList>
            <person name="Whitworth D."/>
        </authorList>
    </citation>
    <scope>NUCLEOTIDE SEQUENCE [LARGE SCALE GENOMIC DNA]</scope>
    <source>
        <strain evidence="2 3">AB043B</strain>
    </source>
</reference>
<dbReference type="Pfam" id="PF00149">
    <property type="entry name" value="Metallophos"/>
    <property type="match status" value="1"/>
</dbReference>
<dbReference type="GO" id="GO:0005737">
    <property type="term" value="C:cytoplasm"/>
    <property type="evidence" value="ECO:0007669"/>
    <property type="project" value="TreeGrafter"/>
</dbReference>
<dbReference type="Gene3D" id="3.60.21.10">
    <property type="match status" value="1"/>
</dbReference>
<dbReference type="GO" id="GO:0016791">
    <property type="term" value="F:phosphatase activity"/>
    <property type="evidence" value="ECO:0007669"/>
    <property type="project" value="TreeGrafter"/>
</dbReference>
<feature type="domain" description="Calcineurin-like phosphoesterase" evidence="1">
    <location>
        <begin position="12"/>
        <end position="191"/>
    </location>
</feature>
<comment type="caution">
    <text evidence="2">The sequence shown here is derived from an EMBL/GenBank/DDBJ whole genome shotgun (WGS) entry which is preliminary data.</text>
</comment>
<evidence type="ECO:0000313" key="2">
    <source>
        <dbReference type="EMBL" id="NOK39424.1"/>
    </source>
</evidence>
<proteinExistence type="predicted"/>
<dbReference type="RefSeq" id="WP_171438849.1">
    <property type="nucleotide sequence ID" value="NZ_JABFJV010000475.1"/>
</dbReference>
<dbReference type="PANTHER" id="PTHR42850:SF4">
    <property type="entry name" value="ZINC-DEPENDENT ENDOPOLYPHOSPHATASE"/>
    <property type="match status" value="1"/>
</dbReference>
<dbReference type="InterPro" id="IPR004843">
    <property type="entry name" value="Calcineurin-like_PHP"/>
</dbReference>
<name>A0A7Y4KUW3_9BACT</name>
<evidence type="ECO:0000313" key="3">
    <source>
        <dbReference type="Proteomes" id="UP000563426"/>
    </source>
</evidence>
<gene>
    <name evidence="2" type="ORF">HMI49_40275</name>
</gene>
<organism evidence="2 3">
    <name type="scientific">Corallococcus exercitus</name>
    <dbReference type="NCBI Taxonomy" id="2316736"/>
    <lineage>
        <taxon>Bacteria</taxon>
        <taxon>Pseudomonadati</taxon>
        <taxon>Myxococcota</taxon>
        <taxon>Myxococcia</taxon>
        <taxon>Myxococcales</taxon>
        <taxon>Cystobacterineae</taxon>
        <taxon>Myxococcaceae</taxon>
        <taxon>Corallococcus</taxon>
    </lineage>
</organism>
<dbReference type="InterPro" id="IPR050126">
    <property type="entry name" value="Ap4A_hydrolase"/>
</dbReference>
<sequence>MSNRPKLLSYCAIIGDIHGEVSLLERLLRRPEVSDRSLLFLGDLLTRGLYAKQVMEVIIGLGDRAASVLGNHDQLLMQYYDNGILVPFASVGGIETIRSYVGVAHGDVHSQFKSAFPLSHLGFMRGMHSCVETQDLLISHAGLDPDDPASRTFDALTTSHPELFRREKNLSKKVICGHYAQEGGRPFLGENLYCIDTGCGTTGGPLTALLLPEWKAIAVLP</sequence>
<protein>
    <recommendedName>
        <fullName evidence="1">Calcineurin-like phosphoesterase domain-containing protein</fullName>
    </recommendedName>
</protein>